<feature type="non-terminal residue" evidence="2">
    <location>
        <position position="1"/>
    </location>
</feature>
<dbReference type="Proteomes" id="UP000717328">
    <property type="component" value="Unassembled WGS sequence"/>
</dbReference>
<reference evidence="2" key="2">
    <citation type="submission" date="2021-10" db="EMBL/GenBank/DDBJ databases">
        <title>Phylogenomics reveals ancestral predisposition of the termite-cultivated fungus Termitomyces towards a domesticated lifestyle.</title>
        <authorList>
            <person name="Auxier B."/>
            <person name="Grum-Grzhimaylo A."/>
            <person name="Cardenas M.E."/>
            <person name="Lodge J.D."/>
            <person name="Laessoe T."/>
            <person name="Pedersen O."/>
            <person name="Smith M.E."/>
            <person name="Kuyper T.W."/>
            <person name="Franco-Molano E.A."/>
            <person name="Baroni T.J."/>
            <person name="Aanen D.K."/>
        </authorList>
    </citation>
    <scope>NUCLEOTIDE SEQUENCE</scope>
    <source>
        <strain evidence="2">D49</strain>
    </source>
</reference>
<evidence type="ECO:0000313" key="3">
    <source>
        <dbReference type="Proteomes" id="UP000717328"/>
    </source>
</evidence>
<feature type="compositionally biased region" description="Polar residues" evidence="1">
    <location>
        <begin position="23"/>
        <end position="36"/>
    </location>
</feature>
<organism evidence="2 3">
    <name type="scientific">Sphagnurus paluster</name>
    <dbReference type="NCBI Taxonomy" id="117069"/>
    <lineage>
        <taxon>Eukaryota</taxon>
        <taxon>Fungi</taxon>
        <taxon>Dikarya</taxon>
        <taxon>Basidiomycota</taxon>
        <taxon>Agaricomycotina</taxon>
        <taxon>Agaricomycetes</taxon>
        <taxon>Agaricomycetidae</taxon>
        <taxon>Agaricales</taxon>
        <taxon>Tricholomatineae</taxon>
        <taxon>Lyophyllaceae</taxon>
        <taxon>Sphagnurus</taxon>
    </lineage>
</organism>
<keyword evidence="3" id="KW-1185">Reference proteome</keyword>
<feature type="region of interest" description="Disordered" evidence="1">
    <location>
        <begin position="1"/>
        <end position="42"/>
    </location>
</feature>
<comment type="caution">
    <text evidence="2">The sequence shown here is derived from an EMBL/GenBank/DDBJ whole genome shotgun (WGS) entry which is preliminary data.</text>
</comment>
<reference evidence="2" key="1">
    <citation type="submission" date="2021-02" db="EMBL/GenBank/DDBJ databases">
        <authorList>
            <person name="Nieuwenhuis M."/>
            <person name="Van De Peppel L.J.J."/>
        </authorList>
    </citation>
    <scope>NUCLEOTIDE SEQUENCE</scope>
    <source>
        <strain evidence="2">D49</strain>
    </source>
</reference>
<evidence type="ECO:0000256" key="1">
    <source>
        <dbReference type="SAM" id="MobiDB-lite"/>
    </source>
</evidence>
<dbReference type="EMBL" id="JABCKI010007150">
    <property type="protein sequence ID" value="KAG5633733.1"/>
    <property type="molecule type" value="Genomic_DNA"/>
</dbReference>
<gene>
    <name evidence="2" type="ORF">H0H81_005639</name>
</gene>
<proteinExistence type="predicted"/>
<accession>A0A9P7K226</accession>
<dbReference type="AlphaFoldDB" id="A0A9P7K226"/>
<protein>
    <submittedName>
        <fullName evidence="2">Uncharacterized protein</fullName>
    </submittedName>
</protein>
<evidence type="ECO:0000313" key="2">
    <source>
        <dbReference type="EMBL" id="KAG5633733.1"/>
    </source>
</evidence>
<name>A0A9P7K226_9AGAR</name>
<sequence length="287" mass="31723">RENGGPGNQTKRRRISEKDKRSLSISSPPITQNTPNSQTASSIQSYSISIAMPPAIDTSQHIPPVHFTHAGLQHQTREDFILYNPTTKITRYYHAITVLSYILHDVHRRKGDLSRVSPSGLDEFIEAFNNPSWGCPIRFSVATDTLESLANTTPPTVVNFEVHVRTIFPPAVTVKDGGSVLDCHRTNIMQNLLWDNAECQSCFEEFQQKKKADRLQKKAQAKAFKKFGPTADSTDLGLNFNMFTSVPSTPITPIPTNTTTGNATEFDLNAFTLDPDLDATMTVGASA</sequence>